<gene>
    <name evidence="1" type="ORF">GCM10007874_36140</name>
</gene>
<proteinExistence type="predicted"/>
<protein>
    <submittedName>
        <fullName evidence="1">Uncharacterized protein</fullName>
    </submittedName>
</protein>
<evidence type="ECO:0000313" key="1">
    <source>
        <dbReference type="EMBL" id="GLS20597.1"/>
    </source>
</evidence>
<organism evidence="1 2">
    <name type="scientific">Labrys miyagiensis</name>
    <dbReference type="NCBI Taxonomy" id="346912"/>
    <lineage>
        <taxon>Bacteria</taxon>
        <taxon>Pseudomonadati</taxon>
        <taxon>Pseudomonadota</taxon>
        <taxon>Alphaproteobacteria</taxon>
        <taxon>Hyphomicrobiales</taxon>
        <taxon>Xanthobacteraceae</taxon>
        <taxon>Labrys</taxon>
    </lineage>
</organism>
<evidence type="ECO:0000313" key="2">
    <source>
        <dbReference type="Proteomes" id="UP001156882"/>
    </source>
</evidence>
<sequence>MADCRLPDIEFLGGSGKATKTNAGLESPQCLEGREVAHWETLFLRDIEKSNGEMRLSGLFHQDISGAY</sequence>
<dbReference type="Proteomes" id="UP001156882">
    <property type="component" value="Unassembled WGS sequence"/>
</dbReference>
<reference evidence="2" key="1">
    <citation type="journal article" date="2019" name="Int. J. Syst. Evol. Microbiol.">
        <title>The Global Catalogue of Microorganisms (GCM) 10K type strain sequencing project: providing services to taxonomists for standard genome sequencing and annotation.</title>
        <authorList>
            <consortium name="The Broad Institute Genomics Platform"/>
            <consortium name="The Broad Institute Genome Sequencing Center for Infectious Disease"/>
            <person name="Wu L."/>
            <person name="Ma J."/>
        </authorList>
    </citation>
    <scope>NUCLEOTIDE SEQUENCE [LARGE SCALE GENOMIC DNA]</scope>
    <source>
        <strain evidence="2">NBRC 101365</strain>
    </source>
</reference>
<dbReference type="EMBL" id="BSPC01000031">
    <property type="protein sequence ID" value="GLS20597.1"/>
    <property type="molecule type" value="Genomic_DNA"/>
</dbReference>
<accession>A0ABQ6CJQ6</accession>
<comment type="caution">
    <text evidence="1">The sequence shown here is derived from an EMBL/GenBank/DDBJ whole genome shotgun (WGS) entry which is preliminary data.</text>
</comment>
<name>A0ABQ6CJQ6_9HYPH</name>
<keyword evidence="2" id="KW-1185">Reference proteome</keyword>